<dbReference type="AlphaFoldDB" id="I0EN23"/>
<proteinExistence type="predicted"/>
<organism evidence="1 2">
    <name type="scientific">Helicobacter cetorum (strain ATCC BAA-429 / MIT 00-7128)</name>
    <dbReference type="NCBI Taxonomy" id="182217"/>
    <lineage>
        <taxon>Bacteria</taxon>
        <taxon>Pseudomonadati</taxon>
        <taxon>Campylobacterota</taxon>
        <taxon>Epsilonproteobacteria</taxon>
        <taxon>Campylobacterales</taxon>
        <taxon>Helicobacteraceae</taxon>
        <taxon>Helicobacter</taxon>
    </lineage>
</organism>
<dbReference type="HOGENOM" id="CLU_2861636_0_0_7"/>
<dbReference type="KEGG" id="hce:HCW_05395"/>
<sequence>MSSITNTFLREQLYIVVRRVFNKHHINLNFEFNDILGYKIKNYRLEITLKRKKSHTLELFYQIHLARDRYIKTI</sequence>
<keyword evidence="2" id="KW-1185">Reference proteome</keyword>
<evidence type="ECO:0000313" key="1">
    <source>
        <dbReference type="EMBL" id="AFI04342.1"/>
    </source>
</evidence>
<gene>
    <name evidence="1" type="ordered locus">HCW_05395</name>
</gene>
<dbReference type="RefSeq" id="WP_014661212.1">
    <property type="nucleotide sequence ID" value="NC_017737.1"/>
</dbReference>
<dbReference type="PATRIC" id="fig|182217.3.peg.1147"/>
<evidence type="ECO:0000313" key="2">
    <source>
        <dbReference type="Proteomes" id="UP000005010"/>
    </source>
</evidence>
<name>I0EN23_HELC0</name>
<accession>I0EN23</accession>
<dbReference type="Proteomes" id="UP000005010">
    <property type="component" value="Chromosome"/>
</dbReference>
<reference evidence="2" key="1">
    <citation type="submission" date="2012-04" db="EMBL/GenBank/DDBJ databases">
        <title>Complete genome sequence of Helicobacter cetorum strain MIT 00-7128.</title>
        <authorList>
            <person name="Kersulyte D."/>
            <person name="Berg D.E."/>
        </authorList>
    </citation>
    <scope>NUCLEOTIDE SEQUENCE [LARGE SCALE GENOMIC DNA]</scope>
    <source>
        <strain evidence="2">MIT 00-7128</strain>
    </source>
</reference>
<dbReference type="STRING" id="182217.HCW_05395"/>
<dbReference type="EMBL" id="CP003479">
    <property type="protein sequence ID" value="AFI04342.1"/>
    <property type="molecule type" value="Genomic_DNA"/>
</dbReference>
<protein>
    <submittedName>
        <fullName evidence="1">Uncharacterized protein</fullName>
    </submittedName>
</protein>